<keyword evidence="9" id="KW-0735">Signal-anchor</keyword>
<evidence type="ECO:0000256" key="9">
    <source>
        <dbReference type="RuleBase" id="RU364020"/>
    </source>
</evidence>
<comment type="similarity">
    <text evidence="2 9">Belongs to the sulfotransferase 2 family.</text>
</comment>
<keyword evidence="5" id="KW-1133">Transmembrane helix</keyword>
<accession>A0AAN8X0M5</accession>
<dbReference type="Pfam" id="PF03567">
    <property type="entry name" value="Sulfotransfer_2"/>
    <property type="match status" value="1"/>
</dbReference>
<evidence type="ECO:0000256" key="1">
    <source>
        <dbReference type="ARBA" id="ARBA00004323"/>
    </source>
</evidence>
<dbReference type="AlphaFoldDB" id="A0AAN8X0M5"/>
<keyword evidence="7" id="KW-0472">Membrane</keyword>
<dbReference type="PANTHER" id="PTHR12137:SF54">
    <property type="entry name" value="CARBOHYDRATE SULFOTRANSFERASE"/>
    <property type="match status" value="1"/>
</dbReference>
<dbReference type="PANTHER" id="PTHR12137">
    <property type="entry name" value="CARBOHYDRATE SULFOTRANSFERASE"/>
    <property type="match status" value="1"/>
</dbReference>
<organism evidence="11 12">
    <name type="scientific">Halocaridina rubra</name>
    <name type="common">Hawaiian red shrimp</name>
    <dbReference type="NCBI Taxonomy" id="373956"/>
    <lineage>
        <taxon>Eukaryota</taxon>
        <taxon>Metazoa</taxon>
        <taxon>Ecdysozoa</taxon>
        <taxon>Arthropoda</taxon>
        <taxon>Crustacea</taxon>
        <taxon>Multicrustacea</taxon>
        <taxon>Malacostraca</taxon>
        <taxon>Eumalacostraca</taxon>
        <taxon>Eucarida</taxon>
        <taxon>Decapoda</taxon>
        <taxon>Pleocyemata</taxon>
        <taxon>Caridea</taxon>
        <taxon>Atyoidea</taxon>
        <taxon>Atyidae</taxon>
        <taxon>Halocaridina</taxon>
    </lineage>
</organism>
<name>A0AAN8X0M5_HALRR</name>
<keyword evidence="4" id="KW-0812">Transmembrane</keyword>
<gene>
    <name evidence="11" type="ORF">SK128_006741</name>
</gene>
<evidence type="ECO:0000256" key="4">
    <source>
        <dbReference type="ARBA" id="ARBA00022692"/>
    </source>
</evidence>
<keyword evidence="6 9" id="KW-0333">Golgi apparatus</keyword>
<dbReference type="InterPro" id="IPR005331">
    <property type="entry name" value="Sulfotransferase"/>
</dbReference>
<proteinExistence type="inferred from homology"/>
<dbReference type="GO" id="GO:0008146">
    <property type="term" value="F:sulfotransferase activity"/>
    <property type="evidence" value="ECO:0007669"/>
    <property type="project" value="InterPro"/>
</dbReference>
<evidence type="ECO:0000256" key="6">
    <source>
        <dbReference type="ARBA" id="ARBA00023034"/>
    </source>
</evidence>
<sequence length="475" mass="54741">MAHRAMRKLFVICLVCAASTIIFYLISYPALGRSYGALERTLLTGDFSDSQFFQDLYNEENGVKPPVFDELSRDGGMDGSFEADEYGTKTEELEALLGVDGIENEDDYTEEPDFMDSDEGIPNDEEVAGLIADYEDDDAGIKSYNSSQNVQSENDTSSSSSGDQEKSDVKLYQNIDQRFTKRLQKVKEVCRKYNYPGMSKKYTKRHLLYYSKRYDLLVCLCAKVGSSTWKSHLLHMKGLNPNTRNVHTNYWENKVKASNIIGSSLDKRIKTSTMILTARHPLDRLVSAFRDKFCDGKAVDKPQSDGHYRYFWRPAMRSLHKGRTRHGKLQISFVDFLKYVIIDQSQSTLGDRHWSRIFRACSVCKMKYDYIMKLETYTEDLLSLRRKFNVTELNVYDKRHSKSGNNPEALETSSVSEVSRIRSSTLNYFLKVPPYLIARILKIYRVDFEMFGYEIPPQLRDMIKKRGNNSTGTHT</sequence>
<dbReference type="InterPro" id="IPR018011">
    <property type="entry name" value="Carb_sulfotrans_8-10"/>
</dbReference>
<reference evidence="11 12" key="1">
    <citation type="submission" date="2023-11" db="EMBL/GenBank/DDBJ databases">
        <title>Halocaridina rubra genome assembly.</title>
        <authorList>
            <person name="Smith C."/>
        </authorList>
    </citation>
    <scope>NUCLEOTIDE SEQUENCE [LARGE SCALE GENOMIC DNA]</scope>
    <source>
        <strain evidence="11">EP-1</strain>
        <tissue evidence="11">Whole</tissue>
    </source>
</reference>
<evidence type="ECO:0000313" key="12">
    <source>
        <dbReference type="Proteomes" id="UP001381693"/>
    </source>
</evidence>
<feature type="compositionally biased region" description="Polar residues" evidence="10">
    <location>
        <begin position="143"/>
        <end position="156"/>
    </location>
</feature>
<dbReference type="EC" id="2.8.2.-" evidence="9"/>
<evidence type="ECO:0000256" key="3">
    <source>
        <dbReference type="ARBA" id="ARBA00022679"/>
    </source>
</evidence>
<evidence type="ECO:0000256" key="5">
    <source>
        <dbReference type="ARBA" id="ARBA00022989"/>
    </source>
</evidence>
<dbReference type="GO" id="GO:0000139">
    <property type="term" value="C:Golgi membrane"/>
    <property type="evidence" value="ECO:0007669"/>
    <property type="project" value="UniProtKB-SubCell"/>
</dbReference>
<evidence type="ECO:0000256" key="8">
    <source>
        <dbReference type="ARBA" id="ARBA00023180"/>
    </source>
</evidence>
<dbReference type="GO" id="GO:0016051">
    <property type="term" value="P:carbohydrate biosynthetic process"/>
    <property type="evidence" value="ECO:0007669"/>
    <property type="project" value="InterPro"/>
</dbReference>
<keyword evidence="9" id="KW-0119">Carbohydrate metabolism</keyword>
<dbReference type="EMBL" id="JAXCGZ010015249">
    <property type="protein sequence ID" value="KAK7070739.1"/>
    <property type="molecule type" value="Genomic_DNA"/>
</dbReference>
<feature type="region of interest" description="Disordered" evidence="10">
    <location>
        <begin position="141"/>
        <end position="169"/>
    </location>
</feature>
<protein>
    <recommendedName>
        <fullName evidence="9">Carbohydrate sulfotransferase</fullName>
        <ecNumber evidence="9">2.8.2.-</ecNumber>
    </recommendedName>
</protein>
<keyword evidence="8 9" id="KW-0325">Glycoprotein</keyword>
<dbReference type="Proteomes" id="UP001381693">
    <property type="component" value="Unassembled WGS sequence"/>
</dbReference>
<keyword evidence="3 9" id="KW-0808">Transferase</keyword>
<evidence type="ECO:0000313" key="11">
    <source>
        <dbReference type="EMBL" id="KAK7070739.1"/>
    </source>
</evidence>
<evidence type="ECO:0000256" key="7">
    <source>
        <dbReference type="ARBA" id="ARBA00023136"/>
    </source>
</evidence>
<evidence type="ECO:0000256" key="10">
    <source>
        <dbReference type="SAM" id="MobiDB-lite"/>
    </source>
</evidence>
<evidence type="ECO:0000256" key="2">
    <source>
        <dbReference type="ARBA" id="ARBA00006339"/>
    </source>
</evidence>
<comment type="caution">
    <text evidence="11">The sequence shown here is derived from an EMBL/GenBank/DDBJ whole genome shotgun (WGS) entry which is preliminary data.</text>
</comment>
<comment type="subcellular location">
    <subcellularLocation>
        <location evidence="1 9">Golgi apparatus membrane</location>
        <topology evidence="1 9">Single-pass type II membrane protein</topology>
    </subcellularLocation>
</comment>
<keyword evidence="12" id="KW-1185">Reference proteome</keyword>